<evidence type="ECO:0000313" key="1">
    <source>
        <dbReference type="EMBL" id="CDW33770.1"/>
    </source>
</evidence>
<name>A0A0K2U6U2_LEPSM</name>
<organism evidence="1">
    <name type="scientific">Lepeophtheirus salmonis</name>
    <name type="common">Salmon louse</name>
    <name type="synonym">Caligus salmonis</name>
    <dbReference type="NCBI Taxonomy" id="72036"/>
    <lineage>
        <taxon>Eukaryota</taxon>
        <taxon>Metazoa</taxon>
        <taxon>Ecdysozoa</taxon>
        <taxon>Arthropoda</taxon>
        <taxon>Crustacea</taxon>
        <taxon>Multicrustacea</taxon>
        <taxon>Hexanauplia</taxon>
        <taxon>Copepoda</taxon>
        <taxon>Siphonostomatoida</taxon>
        <taxon>Caligidae</taxon>
        <taxon>Lepeophtheirus</taxon>
    </lineage>
</organism>
<protein>
    <submittedName>
        <fullName evidence="1">Uncharacterized protein</fullName>
    </submittedName>
</protein>
<accession>A0A0K2U6U2</accession>
<feature type="non-terminal residue" evidence="1">
    <location>
        <position position="66"/>
    </location>
</feature>
<feature type="non-terminal residue" evidence="1">
    <location>
        <position position="1"/>
    </location>
</feature>
<dbReference type="AlphaFoldDB" id="A0A0K2U6U2"/>
<dbReference type="EMBL" id="HACA01016409">
    <property type="protein sequence ID" value="CDW33770.1"/>
    <property type="molecule type" value="Transcribed_RNA"/>
</dbReference>
<sequence length="66" mass="7857">KHILLSIRHRLQCGFFITTLNRDEDFLSCRFCLIKYISLCFKCLISVVEDHIQRHISVCNIFLKSK</sequence>
<proteinExistence type="predicted"/>
<reference evidence="1" key="1">
    <citation type="submission" date="2014-05" db="EMBL/GenBank/DDBJ databases">
        <authorList>
            <person name="Chronopoulou M."/>
        </authorList>
    </citation>
    <scope>NUCLEOTIDE SEQUENCE</scope>
    <source>
        <tissue evidence="1">Whole organism</tissue>
    </source>
</reference>